<dbReference type="PANTHER" id="PTHR12526:SF630">
    <property type="entry name" value="GLYCOSYLTRANSFERASE"/>
    <property type="match status" value="1"/>
</dbReference>
<dbReference type="Proteomes" id="UP001652431">
    <property type="component" value="Unassembled WGS sequence"/>
</dbReference>
<evidence type="ECO:0000259" key="1">
    <source>
        <dbReference type="Pfam" id="PF00534"/>
    </source>
</evidence>
<dbReference type="RefSeq" id="WP_158370043.1">
    <property type="nucleotide sequence ID" value="NZ_JAOQJU010000009.1"/>
</dbReference>
<dbReference type="InterPro" id="IPR001296">
    <property type="entry name" value="Glyco_trans_1"/>
</dbReference>
<dbReference type="Pfam" id="PF13439">
    <property type="entry name" value="Glyco_transf_4"/>
    <property type="match status" value="1"/>
</dbReference>
<keyword evidence="4" id="KW-1185">Reference proteome</keyword>
<gene>
    <name evidence="3" type="ORF">OCV99_09410</name>
</gene>
<comment type="caution">
    <text evidence="3">The sequence shown here is derived from an EMBL/GenBank/DDBJ whole genome shotgun (WGS) entry which is preliminary data.</text>
</comment>
<proteinExistence type="predicted"/>
<feature type="domain" description="Glycosyl transferase family 1" evidence="1">
    <location>
        <begin position="193"/>
        <end position="348"/>
    </location>
</feature>
<organism evidence="3 4">
    <name type="scientific">Dorea acetigenes</name>
    <dbReference type="NCBI Taxonomy" id="2981787"/>
    <lineage>
        <taxon>Bacteria</taxon>
        <taxon>Bacillati</taxon>
        <taxon>Bacillota</taxon>
        <taxon>Clostridia</taxon>
        <taxon>Lachnospirales</taxon>
        <taxon>Lachnospiraceae</taxon>
        <taxon>Dorea</taxon>
    </lineage>
</organism>
<dbReference type="EMBL" id="JAOQJU010000009">
    <property type="protein sequence ID" value="MCU6686757.1"/>
    <property type="molecule type" value="Genomic_DNA"/>
</dbReference>
<dbReference type="Gene3D" id="3.40.50.2000">
    <property type="entry name" value="Glycogen Phosphorylase B"/>
    <property type="match status" value="2"/>
</dbReference>
<accession>A0ABT2RMW3</accession>
<evidence type="ECO:0000313" key="3">
    <source>
        <dbReference type="EMBL" id="MCU6686757.1"/>
    </source>
</evidence>
<evidence type="ECO:0000259" key="2">
    <source>
        <dbReference type="Pfam" id="PF13439"/>
    </source>
</evidence>
<name>A0ABT2RMW3_9FIRM</name>
<evidence type="ECO:0000313" key="4">
    <source>
        <dbReference type="Proteomes" id="UP001652431"/>
    </source>
</evidence>
<dbReference type="PANTHER" id="PTHR12526">
    <property type="entry name" value="GLYCOSYLTRANSFERASE"/>
    <property type="match status" value="1"/>
</dbReference>
<dbReference type="InterPro" id="IPR028098">
    <property type="entry name" value="Glyco_trans_4-like_N"/>
</dbReference>
<dbReference type="Pfam" id="PF00534">
    <property type="entry name" value="Glycos_transf_1"/>
    <property type="match status" value="1"/>
</dbReference>
<dbReference type="CDD" id="cd03811">
    <property type="entry name" value="GT4_GT28_WabH-like"/>
    <property type="match status" value="1"/>
</dbReference>
<sequence>MKTILFVIPSFGGGGAERVLVNLVNNLDKTKYKVFVQTLFDVGVNKRYLDSEIEYIPGLKKQFPGNVFFMKLFTPKALYHLLVREKYDIIVSYLEGPAARIISGCPYEDTKLISWIHVEQHTKKVASYSFRSEREAETCYNRFDRTICVADSVLQDFTSLFHIVKPCMVLYNTNEDDRIRELGEEPVEDITYSNEINVCSVGRLRSEKGYDRLITVHKQLLDAGIKHHMYILGTGAQESKLKAKVAELSVSDSFHFLGFRDNPYKYVSKADLFVCSSRREGFSTAVTEALILGVPVVSTCCSGAYELLGKNNEYGIVTENSEQGIYDGMYQMLSTEGLLCHYKNKAKERGKYFSKENTVRAVEEMFDRL</sequence>
<dbReference type="SUPFAM" id="SSF53756">
    <property type="entry name" value="UDP-Glycosyltransferase/glycogen phosphorylase"/>
    <property type="match status" value="1"/>
</dbReference>
<protein>
    <submittedName>
        <fullName evidence="3">Glycosyltransferase</fullName>
    </submittedName>
</protein>
<feature type="domain" description="Glycosyltransferase subfamily 4-like N-terminal" evidence="2">
    <location>
        <begin position="14"/>
        <end position="172"/>
    </location>
</feature>
<reference evidence="3 4" key="1">
    <citation type="journal article" date="2021" name="ISME Commun">
        <title>Automated analysis of genomic sequences facilitates high-throughput and comprehensive description of bacteria.</title>
        <authorList>
            <person name="Hitch T.C.A."/>
        </authorList>
    </citation>
    <scope>NUCLEOTIDE SEQUENCE [LARGE SCALE GENOMIC DNA]</scope>
    <source>
        <strain evidence="3 4">Sanger_03</strain>
    </source>
</reference>